<keyword evidence="1" id="KW-0472">Membrane</keyword>
<feature type="transmembrane region" description="Helical" evidence="1">
    <location>
        <begin position="52"/>
        <end position="75"/>
    </location>
</feature>
<gene>
    <name evidence="2" type="ORF">SAMN05443638_12418</name>
</gene>
<feature type="transmembrane region" description="Helical" evidence="1">
    <location>
        <begin position="203"/>
        <end position="220"/>
    </location>
</feature>
<feature type="transmembrane region" description="Helical" evidence="1">
    <location>
        <begin position="95"/>
        <end position="121"/>
    </location>
</feature>
<dbReference type="Proteomes" id="UP000184035">
    <property type="component" value="Unassembled WGS sequence"/>
</dbReference>
<evidence type="ECO:0000313" key="2">
    <source>
        <dbReference type="EMBL" id="SHF01072.1"/>
    </source>
</evidence>
<evidence type="ECO:0008006" key="4">
    <source>
        <dbReference type="Google" id="ProtNLM"/>
    </source>
</evidence>
<dbReference type="AlphaFoldDB" id="A0A1M4Y6I6"/>
<accession>A0A1M4Y6I6</accession>
<reference evidence="2 3" key="1">
    <citation type="submission" date="2016-11" db="EMBL/GenBank/DDBJ databases">
        <authorList>
            <person name="Jaros S."/>
            <person name="Januszkiewicz K."/>
            <person name="Wedrychowicz H."/>
        </authorList>
    </citation>
    <scope>NUCLEOTIDE SEQUENCE [LARGE SCALE GENOMIC DNA]</scope>
    <source>
        <strain evidence="2 3">DSM 2631</strain>
    </source>
</reference>
<feature type="transmembrane region" description="Helical" evidence="1">
    <location>
        <begin position="6"/>
        <end position="25"/>
    </location>
</feature>
<keyword evidence="1" id="KW-1133">Transmembrane helix</keyword>
<dbReference type="InterPro" id="IPR045350">
    <property type="entry name" value="DUF5968"/>
</dbReference>
<dbReference type="RefSeq" id="WP_072897065.1">
    <property type="nucleotide sequence ID" value="NZ_FQVM01000024.1"/>
</dbReference>
<feature type="transmembrane region" description="Helical" evidence="1">
    <location>
        <begin position="147"/>
        <end position="169"/>
    </location>
</feature>
<feature type="transmembrane region" description="Helical" evidence="1">
    <location>
        <begin position="226"/>
        <end position="242"/>
    </location>
</feature>
<dbReference type="Pfam" id="PF19393">
    <property type="entry name" value="DUF5968"/>
    <property type="match status" value="1"/>
</dbReference>
<keyword evidence="3" id="KW-1185">Reference proteome</keyword>
<sequence length="244" mass="29252">MRINCIYIEIFILLLLSSVLVNLINRFNFKNPFIKKSYLYINRIINLEKRKYIFIIRFIVYLLVFSMIFFISFKVYKLDSSIFRLYKSNEALKSIIALITSLIITVQMFFMSIMIFLSLILKKNVVQAISEISWIEINKEYLIYSRFIRPLLVSIIESILYCLIFNFIIIYIFKFNFIEGILILSIIYGLGKSLLMNKRETKIIMFFYGFWCVFIGNILYGFTGNIIYTILLFMIIINFWVFKK</sequence>
<keyword evidence="1" id="KW-0812">Transmembrane</keyword>
<evidence type="ECO:0000313" key="3">
    <source>
        <dbReference type="Proteomes" id="UP000184035"/>
    </source>
</evidence>
<feature type="transmembrane region" description="Helical" evidence="1">
    <location>
        <begin position="175"/>
        <end position="191"/>
    </location>
</feature>
<organism evidence="2 3">
    <name type="scientific">Clostridium fallax</name>
    <dbReference type="NCBI Taxonomy" id="1533"/>
    <lineage>
        <taxon>Bacteria</taxon>
        <taxon>Bacillati</taxon>
        <taxon>Bacillota</taxon>
        <taxon>Clostridia</taxon>
        <taxon>Eubacteriales</taxon>
        <taxon>Clostridiaceae</taxon>
        <taxon>Clostridium</taxon>
    </lineage>
</organism>
<dbReference type="EMBL" id="FQVM01000024">
    <property type="protein sequence ID" value="SHF01072.1"/>
    <property type="molecule type" value="Genomic_DNA"/>
</dbReference>
<name>A0A1M4Y6I6_9CLOT</name>
<proteinExistence type="predicted"/>
<dbReference type="STRING" id="1533.SAMN05443638_12418"/>
<protein>
    <recommendedName>
        <fullName evidence="4">CAAX protease self-immunity</fullName>
    </recommendedName>
</protein>
<evidence type="ECO:0000256" key="1">
    <source>
        <dbReference type="SAM" id="Phobius"/>
    </source>
</evidence>